<protein>
    <recommendedName>
        <fullName evidence="4">Parvulin-like PPIase</fullName>
        <ecNumber evidence="3">5.2.1.8</ecNumber>
    </recommendedName>
    <alternativeName>
        <fullName evidence="6">Peptidyl-prolyl cis-trans isomerase plp</fullName>
    </alternativeName>
    <alternativeName>
        <fullName evidence="7">Rotamase plp</fullName>
    </alternativeName>
</protein>
<dbReference type="InterPro" id="IPR050245">
    <property type="entry name" value="PrsA_foldase"/>
</dbReference>
<evidence type="ECO:0000256" key="6">
    <source>
        <dbReference type="ARBA" id="ARBA00030642"/>
    </source>
</evidence>
<evidence type="ECO:0000256" key="7">
    <source>
        <dbReference type="ARBA" id="ARBA00031484"/>
    </source>
</evidence>
<reference evidence="11 12" key="1">
    <citation type="submission" date="2016-10" db="EMBL/GenBank/DDBJ databases">
        <authorList>
            <person name="Varghese N."/>
            <person name="Submissions S."/>
        </authorList>
    </citation>
    <scope>NUCLEOTIDE SEQUENCE [LARGE SCALE GENOMIC DNA]</scope>
    <source>
        <strain evidence="11 12">DSM 18839</strain>
    </source>
</reference>
<dbReference type="RefSeq" id="WP_175474150.1">
    <property type="nucleotide sequence ID" value="NZ_FNBW01000004.1"/>
</dbReference>
<comment type="similarity">
    <text evidence="2">Belongs to the PpiC/parvulin rotamase family.</text>
</comment>
<dbReference type="InterPro" id="IPR027304">
    <property type="entry name" value="Trigger_fact/SurA_dom_sf"/>
</dbReference>
<dbReference type="Pfam" id="PF00639">
    <property type="entry name" value="Rotamase"/>
    <property type="match status" value="1"/>
</dbReference>
<evidence type="ECO:0000256" key="5">
    <source>
        <dbReference type="ARBA" id="ARBA00023110"/>
    </source>
</evidence>
<dbReference type="Gene3D" id="3.10.50.40">
    <property type="match status" value="1"/>
</dbReference>
<dbReference type="SUPFAM" id="SSF54534">
    <property type="entry name" value="FKBP-like"/>
    <property type="match status" value="1"/>
</dbReference>
<feature type="domain" description="PpiC" evidence="10">
    <location>
        <begin position="148"/>
        <end position="238"/>
    </location>
</feature>
<name>A0A8G2EVZ9_9PROT</name>
<gene>
    <name evidence="11" type="ORF">SAMN05660686_01622</name>
</gene>
<evidence type="ECO:0000256" key="8">
    <source>
        <dbReference type="PROSITE-ProRule" id="PRU00278"/>
    </source>
</evidence>
<keyword evidence="8 11" id="KW-0413">Isomerase</keyword>
<feature type="chain" id="PRO_5034063589" description="Parvulin-like PPIase" evidence="9">
    <location>
        <begin position="26"/>
        <end position="290"/>
    </location>
</feature>
<dbReference type="InterPro" id="IPR046357">
    <property type="entry name" value="PPIase_dom_sf"/>
</dbReference>
<dbReference type="GO" id="GO:0003755">
    <property type="term" value="F:peptidyl-prolyl cis-trans isomerase activity"/>
    <property type="evidence" value="ECO:0007669"/>
    <property type="project" value="UniProtKB-KW"/>
</dbReference>
<keyword evidence="5 8" id="KW-0697">Rotamase</keyword>
<dbReference type="PANTHER" id="PTHR47245">
    <property type="entry name" value="PEPTIDYLPROLYL ISOMERASE"/>
    <property type="match status" value="1"/>
</dbReference>
<feature type="signal peptide" evidence="9">
    <location>
        <begin position="1"/>
        <end position="25"/>
    </location>
</feature>
<proteinExistence type="inferred from homology"/>
<evidence type="ECO:0000313" key="11">
    <source>
        <dbReference type="EMBL" id="SDF54698.1"/>
    </source>
</evidence>
<comment type="caution">
    <text evidence="11">The sequence shown here is derived from an EMBL/GenBank/DDBJ whole genome shotgun (WGS) entry which is preliminary data.</text>
</comment>
<dbReference type="PANTHER" id="PTHR47245:SF2">
    <property type="entry name" value="PEPTIDYL-PROLYL CIS-TRANS ISOMERASE HP_0175-RELATED"/>
    <property type="match status" value="1"/>
</dbReference>
<sequence length="290" mass="31189">MLSLRHATAAASVALSLVFCGPVVAQTPAPAGAASDVDPSTVVARVGDKEVTLGELMVMRSQLPAQYQQVPLEAIYEPMLNRAVDQILITRAARASGIADQDEVKAKIEEAADQVIAEAYLTQTIASEVTEDALRKRYEEAVAGQTGEEEAKARHILLDSEEDAQAVIAELNDGAEFTKLAAEKSTGPSAAQGGDLGWFQAGQMVPEFSAAAFALEPGTYTKEPVKSQFGWHVILLEEKRTADAPSFEDMHDQLTAEMTRELIQARLEKLRGDTKIERFGPTGKPLVPAE</sequence>
<evidence type="ECO:0000256" key="1">
    <source>
        <dbReference type="ARBA" id="ARBA00000971"/>
    </source>
</evidence>
<evidence type="ECO:0000256" key="3">
    <source>
        <dbReference type="ARBA" id="ARBA00013194"/>
    </source>
</evidence>
<evidence type="ECO:0000259" key="10">
    <source>
        <dbReference type="PROSITE" id="PS50198"/>
    </source>
</evidence>
<evidence type="ECO:0000256" key="4">
    <source>
        <dbReference type="ARBA" id="ARBA00018370"/>
    </source>
</evidence>
<dbReference type="Proteomes" id="UP000198615">
    <property type="component" value="Unassembled WGS sequence"/>
</dbReference>
<organism evidence="11 12">
    <name type="scientific">Thalassobaculum litoreum DSM 18839</name>
    <dbReference type="NCBI Taxonomy" id="1123362"/>
    <lineage>
        <taxon>Bacteria</taxon>
        <taxon>Pseudomonadati</taxon>
        <taxon>Pseudomonadota</taxon>
        <taxon>Alphaproteobacteria</taxon>
        <taxon>Rhodospirillales</taxon>
        <taxon>Thalassobaculaceae</taxon>
        <taxon>Thalassobaculum</taxon>
    </lineage>
</organism>
<dbReference type="PROSITE" id="PS50198">
    <property type="entry name" value="PPIC_PPIASE_2"/>
    <property type="match status" value="1"/>
</dbReference>
<dbReference type="InterPro" id="IPR000297">
    <property type="entry name" value="PPIase_PpiC"/>
</dbReference>
<evidence type="ECO:0000313" key="12">
    <source>
        <dbReference type="Proteomes" id="UP000198615"/>
    </source>
</evidence>
<evidence type="ECO:0000256" key="9">
    <source>
        <dbReference type="SAM" id="SignalP"/>
    </source>
</evidence>
<dbReference type="SUPFAM" id="SSF109998">
    <property type="entry name" value="Triger factor/SurA peptide-binding domain-like"/>
    <property type="match status" value="1"/>
</dbReference>
<accession>A0A8G2EVZ9</accession>
<keyword evidence="9" id="KW-0732">Signal</keyword>
<keyword evidence="12" id="KW-1185">Reference proteome</keyword>
<evidence type="ECO:0000256" key="2">
    <source>
        <dbReference type="ARBA" id="ARBA00007656"/>
    </source>
</evidence>
<dbReference type="EC" id="5.2.1.8" evidence="3"/>
<comment type="catalytic activity">
    <reaction evidence="1">
        <text>[protein]-peptidylproline (omega=180) = [protein]-peptidylproline (omega=0)</text>
        <dbReference type="Rhea" id="RHEA:16237"/>
        <dbReference type="Rhea" id="RHEA-COMP:10747"/>
        <dbReference type="Rhea" id="RHEA-COMP:10748"/>
        <dbReference type="ChEBI" id="CHEBI:83833"/>
        <dbReference type="ChEBI" id="CHEBI:83834"/>
        <dbReference type="EC" id="5.2.1.8"/>
    </reaction>
</comment>
<dbReference type="EMBL" id="FNBW01000004">
    <property type="protein sequence ID" value="SDF54698.1"/>
    <property type="molecule type" value="Genomic_DNA"/>
</dbReference>
<dbReference type="AlphaFoldDB" id="A0A8G2EVZ9"/>